<dbReference type="GO" id="GO:0042802">
    <property type="term" value="F:identical protein binding"/>
    <property type="evidence" value="ECO:0007669"/>
    <property type="project" value="UniProtKB-ARBA"/>
</dbReference>
<dbReference type="InterPro" id="IPR005702">
    <property type="entry name" value="Wzc-like_C"/>
</dbReference>
<evidence type="ECO:0000259" key="9">
    <source>
        <dbReference type="Pfam" id="PF13614"/>
    </source>
</evidence>
<dbReference type="PATRIC" id="fig|931276.5.peg.2594"/>
<dbReference type="eggNOG" id="COG0489">
    <property type="taxonomic scope" value="Bacteria"/>
</dbReference>
<dbReference type="PANTHER" id="PTHR32309:SF13">
    <property type="entry name" value="FERRIC ENTEROBACTIN TRANSPORT PROTEIN FEPE"/>
    <property type="match status" value="1"/>
</dbReference>
<dbReference type="FunFam" id="3.40.50.300:FF:000527">
    <property type="entry name" value="Tyrosine-protein kinase etk"/>
    <property type="match status" value="1"/>
</dbReference>
<evidence type="ECO:0000256" key="7">
    <source>
        <dbReference type="ARBA" id="ARBA00023137"/>
    </source>
</evidence>
<comment type="similarity">
    <text evidence="1">Belongs to the CpsD/CapB family.</text>
</comment>
<evidence type="ECO:0000256" key="3">
    <source>
        <dbReference type="ARBA" id="ARBA00022679"/>
    </source>
</evidence>
<protein>
    <recommendedName>
        <fullName evidence="2">non-specific protein-tyrosine kinase</fullName>
        <ecNumber evidence="2">2.7.10.2</ecNumber>
    </recommendedName>
</protein>
<dbReference type="AlphaFoldDB" id="M1MY73"/>
<dbReference type="InterPro" id="IPR025669">
    <property type="entry name" value="AAA_dom"/>
</dbReference>
<evidence type="ECO:0000313" key="10">
    <source>
        <dbReference type="EMBL" id="AGF56352.1"/>
    </source>
</evidence>
<evidence type="ECO:0000256" key="4">
    <source>
        <dbReference type="ARBA" id="ARBA00022741"/>
    </source>
</evidence>
<feature type="domain" description="AAA" evidence="9">
    <location>
        <begin position="44"/>
        <end position="182"/>
    </location>
</feature>
<comment type="catalytic activity">
    <reaction evidence="8">
        <text>L-tyrosyl-[protein] + ATP = O-phospho-L-tyrosyl-[protein] + ADP + H(+)</text>
        <dbReference type="Rhea" id="RHEA:10596"/>
        <dbReference type="Rhea" id="RHEA-COMP:10136"/>
        <dbReference type="Rhea" id="RHEA-COMP:20101"/>
        <dbReference type="ChEBI" id="CHEBI:15378"/>
        <dbReference type="ChEBI" id="CHEBI:30616"/>
        <dbReference type="ChEBI" id="CHEBI:46858"/>
        <dbReference type="ChEBI" id="CHEBI:61978"/>
        <dbReference type="ChEBI" id="CHEBI:456216"/>
        <dbReference type="EC" id="2.7.10.2"/>
    </reaction>
</comment>
<dbReference type="Gene3D" id="3.40.50.300">
    <property type="entry name" value="P-loop containing nucleotide triphosphate hydrolases"/>
    <property type="match status" value="1"/>
</dbReference>
<dbReference type="InterPro" id="IPR050445">
    <property type="entry name" value="Bact_polysacc_biosynth/exp"/>
</dbReference>
<evidence type="ECO:0000256" key="5">
    <source>
        <dbReference type="ARBA" id="ARBA00022777"/>
    </source>
</evidence>
<dbReference type="SUPFAM" id="SSF52540">
    <property type="entry name" value="P-loop containing nucleoside triphosphate hydrolases"/>
    <property type="match status" value="1"/>
</dbReference>
<keyword evidence="4" id="KW-0547">Nucleotide-binding</keyword>
<dbReference type="OrthoDB" id="9794577at2"/>
<dbReference type="PANTHER" id="PTHR32309">
    <property type="entry name" value="TYROSINE-PROTEIN KINASE"/>
    <property type="match status" value="1"/>
</dbReference>
<keyword evidence="11" id="KW-1185">Reference proteome</keyword>
<evidence type="ECO:0000313" key="11">
    <source>
        <dbReference type="Proteomes" id="UP000011728"/>
    </source>
</evidence>
<keyword evidence="3" id="KW-0808">Transferase</keyword>
<organism evidence="10 11">
    <name type="scientific">Clostridium saccharoperbutylacetonicum N1-4(HMT)</name>
    <dbReference type="NCBI Taxonomy" id="931276"/>
    <lineage>
        <taxon>Bacteria</taxon>
        <taxon>Bacillati</taxon>
        <taxon>Bacillota</taxon>
        <taxon>Clostridia</taxon>
        <taxon>Eubacteriales</taxon>
        <taxon>Clostridiaceae</taxon>
        <taxon>Clostridium</taxon>
    </lineage>
</organism>
<sequence>MLIVEAKPNSIEAEAYRTLRTNIQYSSIDKEIKSIVVTSVNPNEGKSTIVGNLGLSFSQNEKKVIVIDCDLKKPSMHTKFGVSNLIGLSDVLIGNKTLENAIQKYNSNFHILTSGKIPPNSAEMINSVAMNNLLEGIKMKYDVMIIDSPPLGAFTDGQILAAKADGVILVVEEGKTKIEAVKEGKNLLDKVGASIIGIVINKMSSDKKKDYYYYETNETKNITKSETWQKKI</sequence>
<keyword evidence="7" id="KW-0829">Tyrosine-protein kinase</keyword>
<dbReference type="CDD" id="cd05387">
    <property type="entry name" value="BY-kinase"/>
    <property type="match status" value="1"/>
</dbReference>
<proteinExistence type="inferred from homology"/>
<dbReference type="HOGENOM" id="CLU_052027_2_4_9"/>
<dbReference type="RefSeq" id="WP_015392671.1">
    <property type="nucleotide sequence ID" value="NC_020291.1"/>
</dbReference>
<dbReference type="InterPro" id="IPR027417">
    <property type="entry name" value="P-loop_NTPase"/>
</dbReference>
<dbReference type="KEGG" id="csr:Cspa_c25870"/>
<dbReference type="GO" id="GO:0004715">
    <property type="term" value="F:non-membrane spanning protein tyrosine kinase activity"/>
    <property type="evidence" value="ECO:0007669"/>
    <property type="project" value="UniProtKB-EC"/>
</dbReference>
<evidence type="ECO:0000256" key="2">
    <source>
        <dbReference type="ARBA" id="ARBA00011903"/>
    </source>
</evidence>
<dbReference type="EMBL" id="CP004121">
    <property type="protein sequence ID" value="AGF56352.1"/>
    <property type="molecule type" value="Genomic_DNA"/>
</dbReference>
<keyword evidence="6" id="KW-0067">ATP-binding</keyword>
<dbReference type="NCBIfam" id="TIGR01007">
    <property type="entry name" value="eps_fam"/>
    <property type="match status" value="1"/>
</dbReference>
<name>M1MY73_9CLOT</name>
<dbReference type="STRING" id="36745.CLSAP_24070"/>
<reference evidence="10" key="1">
    <citation type="submission" date="2013-02" db="EMBL/GenBank/DDBJ databases">
        <title>Genome sequence of Clostridium saccharoperbutylacetonicum N1-4(HMT).</title>
        <authorList>
            <person name="Poehlein A."/>
            <person name="Daniel R."/>
        </authorList>
    </citation>
    <scope>NUCLEOTIDE SEQUENCE [LARGE SCALE GENOMIC DNA]</scope>
    <source>
        <strain evidence="10">N1-4</strain>
    </source>
</reference>
<dbReference type="EC" id="2.7.10.2" evidence="2"/>
<dbReference type="Proteomes" id="UP000011728">
    <property type="component" value="Chromosome"/>
</dbReference>
<evidence type="ECO:0000256" key="8">
    <source>
        <dbReference type="ARBA" id="ARBA00051245"/>
    </source>
</evidence>
<gene>
    <name evidence="10" type="ORF">Cspa_c25870</name>
</gene>
<accession>M1MY73</accession>
<dbReference type="GO" id="GO:0005886">
    <property type="term" value="C:plasma membrane"/>
    <property type="evidence" value="ECO:0007669"/>
    <property type="project" value="TreeGrafter"/>
</dbReference>
<keyword evidence="5" id="KW-0418">Kinase</keyword>
<evidence type="ECO:0000256" key="6">
    <source>
        <dbReference type="ARBA" id="ARBA00022840"/>
    </source>
</evidence>
<dbReference type="Pfam" id="PF13614">
    <property type="entry name" value="AAA_31"/>
    <property type="match status" value="1"/>
</dbReference>
<dbReference type="GO" id="GO:0005524">
    <property type="term" value="F:ATP binding"/>
    <property type="evidence" value="ECO:0007669"/>
    <property type="project" value="UniProtKB-KW"/>
</dbReference>
<evidence type="ECO:0000256" key="1">
    <source>
        <dbReference type="ARBA" id="ARBA00007316"/>
    </source>
</evidence>